<dbReference type="KEGG" id="fpal:HYN49_11770"/>
<dbReference type="InterPro" id="IPR052574">
    <property type="entry name" value="CDIRP"/>
</dbReference>
<evidence type="ECO:0000256" key="1">
    <source>
        <dbReference type="ARBA" id="ARBA00022614"/>
    </source>
</evidence>
<evidence type="ECO:0000259" key="6">
    <source>
        <dbReference type="Pfam" id="PF24595"/>
    </source>
</evidence>
<dbReference type="PROSITE" id="PS00018">
    <property type="entry name" value="EF_HAND_1"/>
    <property type="match status" value="1"/>
</dbReference>
<dbReference type="Pfam" id="PF24595">
    <property type="entry name" value="DUF7619"/>
    <property type="match status" value="1"/>
</dbReference>
<dbReference type="InterPro" id="IPR018247">
    <property type="entry name" value="EF_Hand_1_Ca_BS"/>
</dbReference>
<dbReference type="PANTHER" id="PTHR47566:SF1">
    <property type="entry name" value="PROTEIN NUD1"/>
    <property type="match status" value="1"/>
</dbReference>
<sequence length="745" mass="83046">MDLQTTNMKQHYILFLLFFSIMAHAQIVTIPDANFKAKLLQASYNTEIAYNENGFKIPIDTNNNQEIEVDELDYVYRLNVSSSSISDLTGVESFQHLDLLDCSYNNLYSLDVKVSELNCSYNQLTELTITRVEPAYWNYYSYYFDCSHNNLTSINFNNEYEGHAFELHCSYNNLVSLGFESADLIYLTCAHNNFTELDLSHFYTLEGVDCSYNNIQNLYLNPTGAIPMSFNCNNNELVSIYLKDADAMPLDPEYTSFAGNPNLTYICANEADILFLQNLADQYGYNSEVNGTCESIPLYHLSGNAKIDIENNGCDATDIDFPHIKFKVEDNSNTGYFYSNSGYYSTSLQEGSYTITPVFNNPNLTASPASIIVTFPGNSSDIVQNFCITQIGEHPDVEISLVNMGIAVPGFDNMYRIFYSNKSFDVCSGTVTLNFNDATLDFLSANPTNSGQSAGQLSWNYNNLQPFETRHIDVVLNLNSPVETPPLNQGDILHFTAVANNIPADEYPADNMSVLNQAIFNAFDPNDKTCLEGDTITPQMVGEYVHYKIRFENTGNYYAAIVTVKDVIDTSKFDISTLTPIAGSHPFITRITNTNQVEFVFDNIMLPFDDANNDGYVIFKIKTKPTLVLGDELSNTAGIYFNYNAPVITNTAVTTVAIPLGIDDNEKTFGFALYPNPVKDILTFSSKVNTNIDSIEIYNMLGQQVVKAIPPAGDYSIDVAKLTAGNYIVKTATGGAVSTIRFIKE</sequence>
<evidence type="ECO:0000256" key="3">
    <source>
        <dbReference type="ARBA" id="ARBA00022737"/>
    </source>
</evidence>
<gene>
    <name evidence="7" type="ORF">HYN49_11770</name>
</gene>
<dbReference type="InterPro" id="IPR055353">
    <property type="entry name" value="DUF7619"/>
</dbReference>
<dbReference type="SUPFAM" id="SSF52058">
    <property type="entry name" value="L domain-like"/>
    <property type="match status" value="1"/>
</dbReference>
<accession>A0A2S1SJC5</accession>
<evidence type="ECO:0000313" key="8">
    <source>
        <dbReference type="Proteomes" id="UP000244937"/>
    </source>
</evidence>
<evidence type="ECO:0000259" key="5">
    <source>
        <dbReference type="Pfam" id="PF18962"/>
    </source>
</evidence>
<dbReference type="InterPro" id="IPR032675">
    <property type="entry name" value="LRR_dom_sf"/>
</dbReference>
<keyword evidence="8" id="KW-1185">Reference proteome</keyword>
<feature type="chain" id="PRO_5015738961" evidence="4">
    <location>
        <begin position="26"/>
        <end position="745"/>
    </location>
</feature>
<evidence type="ECO:0000256" key="4">
    <source>
        <dbReference type="SAM" id="SignalP"/>
    </source>
</evidence>
<dbReference type="GO" id="GO:0035591">
    <property type="term" value="F:signaling adaptor activity"/>
    <property type="evidence" value="ECO:0007669"/>
    <property type="project" value="TreeGrafter"/>
</dbReference>
<dbReference type="Pfam" id="PF18962">
    <property type="entry name" value="Por_Secre_tail"/>
    <property type="match status" value="1"/>
</dbReference>
<dbReference type="EMBL" id="CP029187">
    <property type="protein sequence ID" value="AWI26523.1"/>
    <property type="molecule type" value="Genomic_DNA"/>
</dbReference>
<evidence type="ECO:0000313" key="7">
    <source>
        <dbReference type="EMBL" id="AWI26523.1"/>
    </source>
</evidence>
<reference evidence="7 8" key="1">
    <citation type="submission" date="2018-05" db="EMBL/GenBank/DDBJ databases">
        <title>Genome sequencing of Flavobacterium sp. HYN0049.</title>
        <authorList>
            <person name="Yi H."/>
            <person name="Baek C."/>
        </authorList>
    </citation>
    <scope>NUCLEOTIDE SEQUENCE [LARGE SCALE GENOMIC DNA]</scope>
    <source>
        <strain evidence="7 8">HYN0049</strain>
    </source>
</reference>
<keyword evidence="2 4" id="KW-0732">Signal</keyword>
<feature type="domain" description="Secretion system C-terminal sorting" evidence="5">
    <location>
        <begin position="673"/>
        <end position="738"/>
    </location>
</feature>
<dbReference type="Proteomes" id="UP000244937">
    <property type="component" value="Chromosome"/>
</dbReference>
<proteinExistence type="predicted"/>
<feature type="domain" description="DUF7619" evidence="6">
    <location>
        <begin position="524"/>
        <end position="655"/>
    </location>
</feature>
<dbReference type="NCBIfam" id="TIGR04183">
    <property type="entry name" value="Por_Secre_tail"/>
    <property type="match status" value="1"/>
</dbReference>
<dbReference type="AlphaFoldDB" id="A0A2S1SJC5"/>
<feature type="signal peptide" evidence="4">
    <location>
        <begin position="1"/>
        <end position="25"/>
    </location>
</feature>
<dbReference type="OrthoDB" id="3179827at2"/>
<keyword evidence="1" id="KW-0433">Leucine-rich repeat</keyword>
<dbReference type="InterPro" id="IPR026444">
    <property type="entry name" value="Secre_tail"/>
</dbReference>
<evidence type="ECO:0000256" key="2">
    <source>
        <dbReference type="ARBA" id="ARBA00022729"/>
    </source>
</evidence>
<dbReference type="PANTHER" id="PTHR47566">
    <property type="match status" value="1"/>
</dbReference>
<dbReference type="Gene3D" id="3.80.10.10">
    <property type="entry name" value="Ribonuclease Inhibitor"/>
    <property type="match status" value="1"/>
</dbReference>
<protein>
    <submittedName>
        <fullName evidence="7">T9SS C-terminal target domain-containing protein</fullName>
    </submittedName>
</protein>
<name>A0A2S1SJC5_9FLAO</name>
<keyword evidence="3" id="KW-0677">Repeat</keyword>
<organism evidence="7 8">
    <name type="scientific">Flavobacterium pallidum</name>
    <dbReference type="NCBI Taxonomy" id="2172098"/>
    <lineage>
        <taxon>Bacteria</taxon>
        <taxon>Pseudomonadati</taxon>
        <taxon>Bacteroidota</taxon>
        <taxon>Flavobacteriia</taxon>
        <taxon>Flavobacteriales</taxon>
        <taxon>Flavobacteriaceae</taxon>
        <taxon>Flavobacterium</taxon>
    </lineage>
</organism>